<evidence type="ECO:0000313" key="3">
    <source>
        <dbReference type="Proteomes" id="UP001515480"/>
    </source>
</evidence>
<reference evidence="2 3" key="1">
    <citation type="journal article" date="2024" name="Science">
        <title>Giant polyketide synthase enzymes in the biosynthesis of giant marine polyether toxins.</title>
        <authorList>
            <person name="Fallon T.R."/>
            <person name="Shende V.V."/>
            <person name="Wierzbicki I.H."/>
            <person name="Pendleton A.L."/>
            <person name="Watervoot N.F."/>
            <person name="Auber R.P."/>
            <person name="Gonzalez D.J."/>
            <person name="Wisecaver J.H."/>
            <person name="Moore B.S."/>
        </authorList>
    </citation>
    <scope>NUCLEOTIDE SEQUENCE [LARGE SCALE GENOMIC DNA]</scope>
    <source>
        <strain evidence="2 3">12B1</strain>
    </source>
</reference>
<evidence type="ECO:0000256" key="1">
    <source>
        <dbReference type="SAM" id="MobiDB-lite"/>
    </source>
</evidence>
<dbReference type="AlphaFoldDB" id="A0AB34IQ33"/>
<comment type="caution">
    <text evidence="2">The sequence shown here is derived from an EMBL/GenBank/DDBJ whole genome shotgun (WGS) entry which is preliminary data.</text>
</comment>
<evidence type="ECO:0000313" key="2">
    <source>
        <dbReference type="EMBL" id="KAL1504297.1"/>
    </source>
</evidence>
<feature type="compositionally biased region" description="Low complexity" evidence="1">
    <location>
        <begin position="373"/>
        <end position="383"/>
    </location>
</feature>
<feature type="region of interest" description="Disordered" evidence="1">
    <location>
        <begin position="364"/>
        <end position="387"/>
    </location>
</feature>
<proteinExistence type="predicted"/>
<dbReference type="Proteomes" id="UP001515480">
    <property type="component" value="Unassembled WGS sequence"/>
</dbReference>
<gene>
    <name evidence="2" type="ORF">AB1Y20_010704</name>
</gene>
<feature type="compositionally biased region" description="Pro residues" evidence="1">
    <location>
        <begin position="98"/>
        <end position="116"/>
    </location>
</feature>
<organism evidence="2 3">
    <name type="scientific">Prymnesium parvum</name>
    <name type="common">Toxic golden alga</name>
    <dbReference type="NCBI Taxonomy" id="97485"/>
    <lineage>
        <taxon>Eukaryota</taxon>
        <taxon>Haptista</taxon>
        <taxon>Haptophyta</taxon>
        <taxon>Prymnesiophyceae</taxon>
        <taxon>Prymnesiales</taxon>
        <taxon>Prymnesiaceae</taxon>
        <taxon>Prymnesium</taxon>
    </lineage>
</organism>
<dbReference type="EMBL" id="JBGBPQ010000020">
    <property type="protein sequence ID" value="KAL1504297.1"/>
    <property type="molecule type" value="Genomic_DNA"/>
</dbReference>
<sequence length="605" mass="64272">MPPPPAECAAALNSWCDANCPHFATHGPLVALFDTDARSGPPSWRCYAPSSLTADGARYLRGSTYCTRHRPLSQLLASCAPPSLAACVDARGEAAPCDAPPPPPAPPSPPPPPSPASSPQLRTPRGAPAARLEAWVQQCARGARCSCLVHGVSAWSLQLVANFTRVAFFVLPYDAAAADALAAAALANGWRHVHVLRAELQRRAPHPMRNPLLNPASRRLRALEALQVSNEFFDFQLLHADAGTGWLCAPSPADARSLLSLSAVLLLSLPAAECSARWRAALAAAAAPAAAQVEPIGAATEPSAHVVDAACGRGEAGEAAAACDVLLALGALRRLNAHHFSCSQVPPLHRRMYVMDLPRGGEGGGGGGGLVEGGEAAAEAEASLGHEEAWRKMRGAGSLLERGEAGGAEPASSAWRRRVPSLYRVRDEHKFGNPSGDFDFSDLASAWARRGKDLRFETGGLNVDTLLHLDVHPRLRLPLLQQFLSLPIGRDMMLWNIIVGAWGAYAIDQEGVLFSQGAVPWKQRMMPYCLSVQDCYERSLYAICGQPQIMGRPNTVPLADCVASTSAAVCPSSKPFPCPDGCRATFQECSRRAALPEEQLRRSTA</sequence>
<accession>A0AB34IQ33</accession>
<name>A0AB34IQ33_PRYPA</name>
<feature type="region of interest" description="Disordered" evidence="1">
    <location>
        <begin position="96"/>
        <end position="127"/>
    </location>
</feature>
<keyword evidence="3" id="KW-1185">Reference proteome</keyword>
<protein>
    <submittedName>
        <fullName evidence="2">Uncharacterized protein</fullName>
    </submittedName>
</protein>